<feature type="domain" description="Ubiquitin-like" evidence="1">
    <location>
        <begin position="52"/>
        <end position="129"/>
    </location>
</feature>
<proteinExistence type="predicted"/>
<dbReference type="PROSITE" id="PS50053">
    <property type="entry name" value="UBIQUITIN_2"/>
    <property type="match status" value="1"/>
</dbReference>
<dbReference type="InterPro" id="IPR000626">
    <property type="entry name" value="Ubiquitin-like_dom"/>
</dbReference>
<dbReference type="SUPFAM" id="SSF54236">
    <property type="entry name" value="Ubiquitin-like"/>
    <property type="match status" value="1"/>
</dbReference>
<dbReference type="InterPro" id="IPR029071">
    <property type="entry name" value="Ubiquitin-like_domsf"/>
</dbReference>
<comment type="caution">
    <text evidence="2">The sequence shown here is derived from an EMBL/GenBank/DDBJ whole genome shotgun (WGS) entry which is preliminary data.</text>
</comment>
<dbReference type="OrthoDB" id="428577at2759"/>
<dbReference type="AlphaFoldDB" id="A0A401QPW0"/>
<dbReference type="Proteomes" id="UP000288216">
    <property type="component" value="Unassembled WGS sequence"/>
</dbReference>
<evidence type="ECO:0000259" key="1">
    <source>
        <dbReference type="PROSITE" id="PS50053"/>
    </source>
</evidence>
<gene>
    <name evidence="2" type="ORF">scyTo_0028047</name>
</gene>
<dbReference type="SMART" id="SM00213">
    <property type="entry name" value="UBQ"/>
    <property type="match status" value="1"/>
</dbReference>
<dbReference type="EMBL" id="BFAA01457498">
    <property type="protein sequence ID" value="GCB87323.1"/>
    <property type="molecule type" value="Genomic_DNA"/>
</dbReference>
<name>A0A401QPW0_SCYTO</name>
<dbReference type="CDD" id="cd17039">
    <property type="entry name" value="Ubl_ubiquitin_like"/>
    <property type="match status" value="1"/>
</dbReference>
<organism evidence="2 3">
    <name type="scientific">Scyliorhinus torazame</name>
    <name type="common">Cloudy catshark</name>
    <name type="synonym">Catulus torazame</name>
    <dbReference type="NCBI Taxonomy" id="75743"/>
    <lineage>
        <taxon>Eukaryota</taxon>
        <taxon>Metazoa</taxon>
        <taxon>Chordata</taxon>
        <taxon>Craniata</taxon>
        <taxon>Vertebrata</taxon>
        <taxon>Chondrichthyes</taxon>
        <taxon>Elasmobranchii</taxon>
        <taxon>Galeomorphii</taxon>
        <taxon>Galeoidea</taxon>
        <taxon>Carcharhiniformes</taxon>
        <taxon>Scyliorhinidae</taxon>
        <taxon>Scyliorhinus</taxon>
    </lineage>
</organism>
<evidence type="ECO:0000313" key="3">
    <source>
        <dbReference type="Proteomes" id="UP000288216"/>
    </source>
</evidence>
<reference evidence="2 3" key="1">
    <citation type="journal article" date="2018" name="Nat. Ecol. Evol.">
        <title>Shark genomes provide insights into elasmobranch evolution and the origin of vertebrates.</title>
        <authorList>
            <person name="Hara Y"/>
            <person name="Yamaguchi K"/>
            <person name="Onimaru K"/>
            <person name="Kadota M"/>
            <person name="Koyanagi M"/>
            <person name="Keeley SD"/>
            <person name="Tatsumi K"/>
            <person name="Tanaka K"/>
            <person name="Motone F"/>
            <person name="Kageyama Y"/>
            <person name="Nozu R"/>
            <person name="Adachi N"/>
            <person name="Nishimura O"/>
            <person name="Nakagawa R"/>
            <person name="Tanegashima C"/>
            <person name="Kiyatake I"/>
            <person name="Matsumoto R"/>
            <person name="Murakumo K"/>
            <person name="Nishida K"/>
            <person name="Terakita A"/>
            <person name="Kuratani S"/>
            <person name="Sato K"/>
            <person name="Hyodo S Kuraku.S."/>
        </authorList>
    </citation>
    <scope>NUCLEOTIDE SEQUENCE [LARGE SCALE GENOMIC DNA]</scope>
</reference>
<sequence>MVLCCLSVEQKPQLRAGARRNAQAAARQAKGLAATHLAPQIQPPVASTSSAQQIHFKGLACSGRAFELQASDQTSVQELKAMVQRVSGVQLNQQILYVSNVTLEDGMVLRDYKLKGSVPLTVVHRVYGG</sequence>
<dbReference type="Pfam" id="PF00240">
    <property type="entry name" value="ubiquitin"/>
    <property type="match status" value="1"/>
</dbReference>
<accession>A0A401QPW0</accession>
<evidence type="ECO:0000313" key="2">
    <source>
        <dbReference type="EMBL" id="GCB87323.1"/>
    </source>
</evidence>
<protein>
    <recommendedName>
        <fullName evidence="1">Ubiquitin-like domain-containing protein</fullName>
    </recommendedName>
</protein>
<keyword evidence="3" id="KW-1185">Reference proteome</keyword>
<dbReference type="Gene3D" id="3.10.20.90">
    <property type="entry name" value="Phosphatidylinositol 3-kinase Catalytic Subunit, Chain A, domain 1"/>
    <property type="match status" value="1"/>
</dbReference>